<evidence type="ECO:0000256" key="1">
    <source>
        <dbReference type="ARBA" id="ARBA00023002"/>
    </source>
</evidence>
<evidence type="ECO:0000313" key="4">
    <source>
        <dbReference type="Proteomes" id="UP000611500"/>
    </source>
</evidence>
<protein>
    <submittedName>
        <fullName evidence="3">NADP oxidoreductase</fullName>
    </submittedName>
</protein>
<dbReference type="AlphaFoldDB" id="A0A8J3ME64"/>
<dbReference type="InterPro" id="IPR051267">
    <property type="entry name" value="STEAP_metalloreductase"/>
</dbReference>
<feature type="domain" description="Pyrroline-5-carboxylate reductase catalytic N-terminal" evidence="2">
    <location>
        <begin position="4"/>
        <end position="91"/>
    </location>
</feature>
<keyword evidence="4" id="KW-1185">Reference proteome</keyword>
<reference evidence="3" key="1">
    <citation type="journal article" date="2014" name="Int. J. Syst. Evol. Microbiol.">
        <title>Complete genome sequence of Corynebacterium casei LMG S-19264T (=DSM 44701T), isolated from a smear-ripened cheese.</title>
        <authorList>
            <consortium name="US DOE Joint Genome Institute (JGI-PGF)"/>
            <person name="Walter F."/>
            <person name="Albersmeier A."/>
            <person name="Kalinowski J."/>
            <person name="Ruckert C."/>
        </authorList>
    </citation>
    <scope>NUCLEOTIDE SEQUENCE</scope>
    <source>
        <strain evidence="3">CGMCC 1.7081</strain>
    </source>
</reference>
<dbReference type="GO" id="GO:0016491">
    <property type="term" value="F:oxidoreductase activity"/>
    <property type="evidence" value="ECO:0007669"/>
    <property type="project" value="UniProtKB-KW"/>
</dbReference>
<dbReference type="Pfam" id="PF03807">
    <property type="entry name" value="F420_oxidored"/>
    <property type="match status" value="1"/>
</dbReference>
<comment type="caution">
    <text evidence="3">The sequence shown here is derived from an EMBL/GenBank/DDBJ whole genome shotgun (WGS) entry which is preliminary data.</text>
</comment>
<evidence type="ECO:0000313" key="3">
    <source>
        <dbReference type="EMBL" id="GHH03521.1"/>
    </source>
</evidence>
<dbReference type="InterPro" id="IPR028939">
    <property type="entry name" value="P5C_Rdtase_cat_N"/>
</dbReference>
<accession>A0A8J3ME64</accession>
<reference evidence="3" key="2">
    <citation type="submission" date="2020-09" db="EMBL/GenBank/DDBJ databases">
        <authorList>
            <person name="Sun Q."/>
            <person name="Zhou Y."/>
        </authorList>
    </citation>
    <scope>NUCLEOTIDE SEQUENCE</scope>
    <source>
        <strain evidence="3">CGMCC 1.7081</strain>
    </source>
</reference>
<dbReference type="Gene3D" id="3.40.50.720">
    <property type="entry name" value="NAD(P)-binding Rossmann-like Domain"/>
    <property type="match status" value="1"/>
</dbReference>
<gene>
    <name evidence="3" type="ORF">GCM10010961_41630</name>
</gene>
<dbReference type="Proteomes" id="UP000611500">
    <property type="component" value="Unassembled WGS sequence"/>
</dbReference>
<organism evidence="3 4">
    <name type="scientific">Pseudodonghicola xiamenensis</name>
    <dbReference type="NCBI Taxonomy" id="337702"/>
    <lineage>
        <taxon>Bacteria</taxon>
        <taxon>Pseudomonadati</taxon>
        <taxon>Pseudomonadota</taxon>
        <taxon>Alphaproteobacteria</taxon>
        <taxon>Rhodobacterales</taxon>
        <taxon>Paracoccaceae</taxon>
        <taxon>Pseudodonghicola</taxon>
    </lineage>
</organism>
<dbReference type="EMBL" id="BNAP01000037">
    <property type="protein sequence ID" value="GHH03521.1"/>
    <property type="molecule type" value="Genomic_DNA"/>
</dbReference>
<dbReference type="InterPro" id="IPR036291">
    <property type="entry name" value="NAD(P)-bd_dom_sf"/>
</dbReference>
<dbReference type="PANTHER" id="PTHR14239:SF10">
    <property type="entry name" value="REDUCTASE"/>
    <property type="match status" value="1"/>
</dbReference>
<keyword evidence="1" id="KW-0560">Oxidoreductase</keyword>
<proteinExistence type="predicted"/>
<sequence>MVLKLAIVGSGLMGAKLGRLWARCGHEVTFSYSRSRAKLDRLAAETGGAAGSVADAVAGAEAVLFAVHWNRVEDALAQAGDLTGQVVLNCCVPLDASNTDLVLGPTTSGAEQLAVMRPRARWVACFNTNPSESFELVYARKGRAEPPQSLIYGDDAGAKAVARDLIRDIGFAPLEAGGLRTGRFVEPFAMVTAELAYGQPGGPALTYRFEKLRG</sequence>
<dbReference type="SUPFAM" id="SSF51735">
    <property type="entry name" value="NAD(P)-binding Rossmann-fold domains"/>
    <property type="match status" value="1"/>
</dbReference>
<dbReference type="PANTHER" id="PTHR14239">
    <property type="entry name" value="DUDULIN-RELATED"/>
    <property type="match status" value="1"/>
</dbReference>
<evidence type="ECO:0000259" key="2">
    <source>
        <dbReference type="Pfam" id="PF03807"/>
    </source>
</evidence>
<name>A0A8J3ME64_9RHOB</name>